<organism evidence="2 3">
    <name type="scientific">Rothia aeria F0184</name>
    <dbReference type="NCBI Taxonomy" id="888019"/>
    <lineage>
        <taxon>Bacteria</taxon>
        <taxon>Bacillati</taxon>
        <taxon>Actinomycetota</taxon>
        <taxon>Actinomycetes</taxon>
        <taxon>Micrococcales</taxon>
        <taxon>Micrococcaceae</taxon>
        <taxon>Rothia</taxon>
    </lineage>
</organism>
<comment type="caution">
    <text evidence="2">The sequence shown here is derived from an EMBL/GenBank/DDBJ whole genome shotgun (WGS) entry which is preliminary data.</text>
</comment>
<dbReference type="Proteomes" id="UP000017174">
    <property type="component" value="Unassembled WGS sequence"/>
</dbReference>
<reference evidence="2 3" key="1">
    <citation type="submission" date="2013-08" db="EMBL/GenBank/DDBJ databases">
        <authorList>
            <person name="Weinstock G."/>
            <person name="Sodergren E."/>
            <person name="Wylie T."/>
            <person name="Fulton L."/>
            <person name="Fulton R."/>
            <person name="Fronick C."/>
            <person name="O'Laughlin M."/>
            <person name="Godfrey J."/>
            <person name="Miner T."/>
            <person name="Herter B."/>
            <person name="Appelbaum E."/>
            <person name="Cordes M."/>
            <person name="Lek S."/>
            <person name="Wollam A."/>
            <person name="Pepin K.H."/>
            <person name="Palsikar V.B."/>
            <person name="Mitreva M."/>
            <person name="Wilson R.K."/>
        </authorList>
    </citation>
    <scope>NUCLEOTIDE SEQUENCE [LARGE SCALE GENOMIC DNA]</scope>
    <source>
        <strain evidence="2 3">F0184</strain>
    </source>
</reference>
<accession>U7V8G7</accession>
<dbReference type="EMBL" id="AXZG01000006">
    <property type="protein sequence ID" value="ERT67786.1"/>
    <property type="molecule type" value="Genomic_DNA"/>
</dbReference>
<evidence type="ECO:0000313" key="3">
    <source>
        <dbReference type="Proteomes" id="UP000017174"/>
    </source>
</evidence>
<dbReference type="AlphaFoldDB" id="U7V8G7"/>
<evidence type="ECO:0000256" key="1">
    <source>
        <dbReference type="SAM" id="MobiDB-lite"/>
    </source>
</evidence>
<proteinExistence type="predicted"/>
<feature type="region of interest" description="Disordered" evidence="1">
    <location>
        <begin position="1"/>
        <end position="51"/>
    </location>
</feature>
<sequence>MARHLRKVAGQVASPQQPHPSPIRRKLTDSQRTLRLPTFSLGSSKAPKPIK</sequence>
<gene>
    <name evidence="2" type="ORF">HMPREF0742_00132</name>
</gene>
<name>U7V8G7_9MICC</name>
<evidence type="ECO:0000313" key="2">
    <source>
        <dbReference type="EMBL" id="ERT67786.1"/>
    </source>
</evidence>
<protein>
    <submittedName>
        <fullName evidence="2">Uncharacterized protein</fullName>
    </submittedName>
</protein>
<dbReference type="HOGENOM" id="CLU_3103403_0_0_11"/>